<sequence length="300" mass="33634">MTLVILAAGVGSRYGGLKQLDAVGPHNQSILDYSIYDALQAGFKKIVFVIRREIEAPCREFIEERYAKKVPCELVFQELDALPEGFTAPEGRAKPWGTGHAVLVCKDVVDSPFCVINADDFYGRAAYREIAGFLKTCHDADDLKRFAMVAFSLKNTLSEHGTVSRGVCKVDQDNNLISVTERTGICRRQNGVTCEMEDGETASLTGDEPVSLNFWGFTPDFFPHLEEQFKEFMESGLKDLKTEFYLPSAVDRLIRENQAAVSVLESSERWVGVTYKNDKALVMDYIKGLTDQGLYPEKLW</sequence>
<dbReference type="Pfam" id="PF00483">
    <property type="entry name" value="NTP_transferase"/>
    <property type="match status" value="1"/>
</dbReference>
<feature type="domain" description="Nucleotidyl transferase" evidence="1">
    <location>
        <begin position="4"/>
        <end position="133"/>
    </location>
</feature>
<evidence type="ECO:0000313" key="3">
    <source>
        <dbReference type="Proteomes" id="UP000183994"/>
    </source>
</evidence>
<keyword evidence="2" id="KW-0808">Transferase</keyword>
<protein>
    <submittedName>
        <fullName evidence="2">Nucleotidyl transferase</fullName>
    </submittedName>
</protein>
<dbReference type="Proteomes" id="UP000183994">
    <property type="component" value="Unassembled WGS sequence"/>
</dbReference>
<dbReference type="RefSeq" id="WP_073472276.1">
    <property type="nucleotide sequence ID" value="NZ_FQZU01000001.1"/>
</dbReference>
<dbReference type="OrthoDB" id="9804336at2"/>
<evidence type="ECO:0000313" key="2">
    <source>
        <dbReference type="EMBL" id="SHI66748.1"/>
    </source>
</evidence>
<dbReference type="Gene3D" id="3.90.550.10">
    <property type="entry name" value="Spore Coat Polysaccharide Biosynthesis Protein SpsA, Chain A"/>
    <property type="match status" value="1"/>
</dbReference>
<gene>
    <name evidence="2" type="ORF">SAMN02745216_00375</name>
</gene>
<evidence type="ECO:0000259" key="1">
    <source>
        <dbReference type="Pfam" id="PF00483"/>
    </source>
</evidence>
<keyword evidence="3" id="KW-1185">Reference proteome</keyword>
<dbReference type="GO" id="GO:0016740">
    <property type="term" value="F:transferase activity"/>
    <property type="evidence" value="ECO:0007669"/>
    <property type="project" value="UniProtKB-KW"/>
</dbReference>
<dbReference type="AlphaFoldDB" id="A0A1M6D190"/>
<dbReference type="STRING" id="1121393.SAMN02745216_00375"/>
<accession>A0A1M6D190</accession>
<name>A0A1M6D190_9BACT</name>
<dbReference type="InterPro" id="IPR005835">
    <property type="entry name" value="NTP_transferase_dom"/>
</dbReference>
<dbReference type="InterPro" id="IPR029044">
    <property type="entry name" value="Nucleotide-diphossugar_trans"/>
</dbReference>
<dbReference type="SUPFAM" id="SSF53448">
    <property type="entry name" value="Nucleotide-diphospho-sugar transferases"/>
    <property type="match status" value="1"/>
</dbReference>
<reference evidence="3" key="1">
    <citation type="submission" date="2016-11" db="EMBL/GenBank/DDBJ databases">
        <authorList>
            <person name="Varghese N."/>
            <person name="Submissions S."/>
        </authorList>
    </citation>
    <scope>NUCLEOTIDE SEQUENCE [LARGE SCALE GENOMIC DNA]</scope>
    <source>
        <strain evidence="3">DSM 16219</strain>
    </source>
</reference>
<proteinExistence type="predicted"/>
<organism evidence="2 3">
    <name type="scientific">Desulfatibacillum alkenivorans DSM 16219</name>
    <dbReference type="NCBI Taxonomy" id="1121393"/>
    <lineage>
        <taxon>Bacteria</taxon>
        <taxon>Pseudomonadati</taxon>
        <taxon>Thermodesulfobacteriota</taxon>
        <taxon>Desulfobacteria</taxon>
        <taxon>Desulfobacterales</taxon>
        <taxon>Desulfatibacillaceae</taxon>
        <taxon>Desulfatibacillum</taxon>
    </lineage>
</organism>
<dbReference type="EMBL" id="FQZU01000001">
    <property type="protein sequence ID" value="SHI66748.1"/>
    <property type="molecule type" value="Genomic_DNA"/>
</dbReference>